<accession>A0ACB8QFM8</accession>
<reference evidence="1" key="2">
    <citation type="journal article" date="2022" name="New Phytol.">
        <title>Evolutionary transition to the ectomycorrhizal habit in the genomes of a hyperdiverse lineage of mushroom-forming fungi.</title>
        <authorList>
            <person name="Looney B."/>
            <person name="Miyauchi S."/>
            <person name="Morin E."/>
            <person name="Drula E."/>
            <person name="Courty P.E."/>
            <person name="Kohler A."/>
            <person name="Kuo A."/>
            <person name="LaButti K."/>
            <person name="Pangilinan J."/>
            <person name="Lipzen A."/>
            <person name="Riley R."/>
            <person name="Andreopoulos W."/>
            <person name="He G."/>
            <person name="Johnson J."/>
            <person name="Nolan M."/>
            <person name="Tritt A."/>
            <person name="Barry K.W."/>
            <person name="Grigoriev I.V."/>
            <person name="Nagy L.G."/>
            <person name="Hibbett D."/>
            <person name="Henrissat B."/>
            <person name="Matheny P.B."/>
            <person name="Labbe J."/>
            <person name="Martin F.M."/>
        </authorList>
    </citation>
    <scope>NUCLEOTIDE SEQUENCE</scope>
    <source>
        <strain evidence="1">EC-137</strain>
    </source>
</reference>
<reference evidence="1" key="1">
    <citation type="submission" date="2021-02" db="EMBL/GenBank/DDBJ databases">
        <authorList>
            <consortium name="DOE Joint Genome Institute"/>
            <person name="Ahrendt S."/>
            <person name="Looney B.P."/>
            <person name="Miyauchi S."/>
            <person name="Morin E."/>
            <person name="Drula E."/>
            <person name="Courty P.E."/>
            <person name="Chicoki N."/>
            <person name="Fauchery L."/>
            <person name="Kohler A."/>
            <person name="Kuo A."/>
            <person name="Labutti K."/>
            <person name="Pangilinan J."/>
            <person name="Lipzen A."/>
            <person name="Riley R."/>
            <person name="Andreopoulos W."/>
            <person name="He G."/>
            <person name="Johnson J."/>
            <person name="Barry K.W."/>
            <person name="Grigoriev I.V."/>
            <person name="Nagy L."/>
            <person name="Hibbett D."/>
            <person name="Henrissat B."/>
            <person name="Matheny P.B."/>
            <person name="Labbe J."/>
            <person name="Martin F."/>
        </authorList>
    </citation>
    <scope>NUCLEOTIDE SEQUENCE</scope>
    <source>
        <strain evidence="1">EC-137</strain>
    </source>
</reference>
<name>A0ACB8QFM8_9AGAM</name>
<comment type="caution">
    <text evidence="1">The sequence shown here is derived from an EMBL/GenBank/DDBJ whole genome shotgun (WGS) entry which is preliminary data.</text>
</comment>
<sequence>MSFNPQPRARVHFDDNIAHPQPLIPTPYISSVRHGCWGGLCRHPDYSQIPTIGRIDSLAAPTTTTRTPPPLAPEGEYFVPTTSSERRRHDNASTAEADALRRRVQQLEIEAHRARESAALAVQQLEFERECARAEAARLTRERDIANLRIVQLLQERATDVRTAFAAGQREGMREAGARPDYATTRGAGGYSADPRAAFVAPSAPWGHGSRAQAGGDQRPHAASTSVPHTAGLSAGEASRGSTTLLF</sequence>
<keyword evidence="2" id="KW-1185">Reference proteome</keyword>
<evidence type="ECO:0000313" key="1">
    <source>
        <dbReference type="EMBL" id="KAI0030619.1"/>
    </source>
</evidence>
<evidence type="ECO:0000313" key="2">
    <source>
        <dbReference type="Proteomes" id="UP000814128"/>
    </source>
</evidence>
<dbReference type="EMBL" id="MU273612">
    <property type="protein sequence ID" value="KAI0030619.1"/>
    <property type="molecule type" value="Genomic_DNA"/>
</dbReference>
<gene>
    <name evidence="1" type="ORF">K488DRAFT_72025</name>
</gene>
<dbReference type="Proteomes" id="UP000814128">
    <property type="component" value="Unassembled WGS sequence"/>
</dbReference>
<organism evidence="1 2">
    <name type="scientific">Vararia minispora EC-137</name>
    <dbReference type="NCBI Taxonomy" id="1314806"/>
    <lineage>
        <taxon>Eukaryota</taxon>
        <taxon>Fungi</taxon>
        <taxon>Dikarya</taxon>
        <taxon>Basidiomycota</taxon>
        <taxon>Agaricomycotina</taxon>
        <taxon>Agaricomycetes</taxon>
        <taxon>Russulales</taxon>
        <taxon>Lachnocladiaceae</taxon>
        <taxon>Vararia</taxon>
    </lineage>
</organism>
<protein>
    <submittedName>
        <fullName evidence="1">Uncharacterized protein</fullName>
    </submittedName>
</protein>
<proteinExistence type="predicted"/>